<evidence type="ECO:0000313" key="3">
    <source>
        <dbReference type="Proteomes" id="UP000784919"/>
    </source>
</evidence>
<feature type="chain" id="PRO_5040222378" evidence="1">
    <location>
        <begin position="22"/>
        <end position="85"/>
    </location>
</feature>
<dbReference type="EMBL" id="SRPS01000352">
    <property type="protein sequence ID" value="KAG5959053.1"/>
    <property type="molecule type" value="Genomic_DNA"/>
</dbReference>
<dbReference type="AlphaFoldDB" id="A0A9P7MMP5"/>
<protein>
    <submittedName>
        <fullName evidence="2">Uncharacterized protein</fullName>
    </submittedName>
</protein>
<sequence>MVKFPSVVTAILAAINPVVQAGACVPGLNYCGHTLEKHGWQGQGLDRSELYYCESEDYVTPVKYCYDGCRDRGAGESDICRGTPF</sequence>
<comment type="caution">
    <text evidence="2">The sequence shown here is derived from an EMBL/GenBank/DDBJ whole genome shotgun (WGS) entry which is preliminary data.</text>
</comment>
<dbReference type="OrthoDB" id="4947536at2759"/>
<keyword evidence="1" id="KW-0732">Signal</keyword>
<evidence type="ECO:0000313" key="2">
    <source>
        <dbReference type="EMBL" id="KAG5959053.1"/>
    </source>
</evidence>
<gene>
    <name evidence="2" type="ORF">E4U56_005160</name>
</gene>
<proteinExistence type="predicted"/>
<name>A0A9P7MMP5_9HYPO</name>
<dbReference type="Proteomes" id="UP000784919">
    <property type="component" value="Unassembled WGS sequence"/>
</dbReference>
<accession>A0A9P7MMP5</accession>
<evidence type="ECO:0000256" key="1">
    <source>
        <dbReference type="SAM" id="SignalP"/>
    </source>
</evidence>
<feature type="signal peptide" evidence="1">
    <location>
        <begin position="1"/>
        <end position="21"/>
    </location>
</feature>
<organism evidence="2 3">
    <name type="scientific">Claviceps arundinis</name>
    <dbReference type="NCBI Taxonomy" id="1623583"/>
    <lineage>
        <taxon>Eukaryota</taxon>
        <taxon>Fungi</taxon>
        <taxon>Dikarya</taxon>
        <taxon>Ascomycota</taxon>
        <taxon>Pezizomycotina</taxon>
        <taxon>Sordariomycetes</taxon>
        <taxon>Hypocreomycetidae</taxon>
        <taxon>Hypocreales</taxon>
        <taxon>Clavicipitaceae</taxon>
        <taxon>Claviceps</taxon>
    </lineage>
</organism>
<reference evidence="2" key="1">
    <citation type="journal article" date="2020" name="bioRxiv">
        <title>Whole genome comparisons of ergot fungi reveals the divergence and evolution of species within the genus Claviceps are the result of varying mechanisms driving genome evolution and host range expansion.</title>
        <authorList>
            <person name="Wyka S.A."/>
            <person name="Mondo S.J."/>
            <person name="Liu M."/>
            <person name="Dettman J."/>
            <person name="Nalam V."/>
            <person name="Broders K.D."/>
        </authorList>
    </citation>
    <scope>NUCLEOTIDE SEQUENCE</scope>
    <source>
        <strain evidence="2">CCC 1102</strain>
    </source>
</reference>